<dbReference type="AlphaFoldDB" id="A0AAD5VNX4"/>
<sequence>MSWQLLLTFIFAWAAREYYSTQESPRASGRGVDMDITQQQDPPGAHVTPVEYSGGGEKCAVGKGSQLESKAGDTRLLLDGQESTRPARQQISQSKVTLSVDVGTGGGNTDNKDHIDQKMKCTATVQTQLSSSLPEGDPSSCGPDSSRPVAPSVSSDDIQDNTNGDDTTAMTPSERSQVLEQQTTAVSGGFFNNSHDLVFNNSVMYNIQKTTEHVLHWLAGYTLPGAEFDSSLRDPPPRCHPGTRIDIRQMILRWVDNQRRINRLLWLRGTAGVGKSAIIQTLTEELWSASKLGGAFFFSRPNKIRNPIFVFPTLAYQLAVRLPAYRLYLEERMTEDPKILEKGIERQFHILFSDPFPIISASLTGNYAVFLDGLDECDGSRAQALIVKLIASFTLDNPTSPLVWVISSRPEPQIATAFESAELSEPVWTYDVPSNSDKASLDVEKYLRENFRKIQSKHDILKHPNTSWPVEQDITQICSATSGNYALATTIIRIIDDLEINDPISQLSLVLSTTSIPRKDPLLTLYALYTKVFEAIPKSLLRPIKLVLAYHLASKHLTYDFGSSLVLVATLFGLEQRTIYAGLQKLQSVLEYPSREKSGSEAIRFRHASLSDWIQDESISGEYTISVDMLALGSEVSQGCLRLAQKYAQHPTPWSALEFAWDTGMPRAGIIKRTFWTKVLRTLFSLFLEVPLDDIGIEAHDTTRLSGNNHTLFETLDFSQLTFERSRLLKDLCCLTIQLSENPAHMLIKSGLVEKIAVGDLDLRRIFDKKLAFRAEVAFISSFDNYDQSPDSWVPVPGTENDPLVSYFSESEIQRPTFYAAWWLRHAAAFSNGLDETFHSSWTDRDLTIQPCAKLCLELERLHRSSPGLQVFLVGMGPSRSCVLIYVPPIFPKPDMFYFIPSSLMEDWEPKWVIISCIDDCFKKIVEASL</sequence>
<gene>
    <name evidence="5" type="ORF">NP233_g8885</name>
</gene>
<protein>
    <recommendedName>
        <fullName evidence="4">NACHT domain-containing protein</fullName>
    </recommendedName>
</protein>
<feature type="region of interest" description="Disordered" evidence="2">
    <location>
        <begin position="126"/>
        <end position="181"/>
    </location>
</feature>
<dbReference type="InterPro" id="IPR056884">
    <property type="entry name" value="NPHP3-like_N"/>
</dbReference>
<feature type="domain" description="NACHT" evidence="4">
    <location>
        <begin position="263"/>
        <end position="410"/>
    </location>
</feature>
<feature type="region of interest" description="Disordered" evidence="2">
    <location>
        <begin position="81"/>
        <end position="114"/>
    </location>
</feature>
<feature type="chain" id="PRO_5042155343" description="NACHT domain-containing protein" evidence="3">
    <location>
        <begin position="21"/>
        <end position="930"/>
    </location>
</feature>
<dbReference type="InterPro" id="IPR027417">
    <property type="entry name" value="P-loop_NTPase"/>
</dbReference>
<dbReference type="PANTHER" id="PTHR10039:SF17">
    <property type="entry name" value="FUNGAL STAND N-TERMINAL GOODBYE DOMAIN-CONTAINING PROTEIN-RELATED"/>
    <property type="match status" value="1"/>
</dbReference>
<evidence type="ECO:0000256" key="2">
    <source>
        <dbReference type="SAM" id="MobiDB-lite"/>
    </source>
</evidence>
<keyword evidence="6" id="KW-1185">Reference proteome</keyword>
<keyword evidence="1" id="KW-0677">Repeat</keyword>
<dbReference type="Proteomes" id="UP001213000">
    <property type="component" value="Unassembled WGS sequence"/>
</dbReference>
<feature type="compositionally biased region" description="Polar residues" evidence="2">
    <location>
        <begin position="81"/>
        <end position="97"/>
    </location>
</feature>
<feature type="signal peptide" evidence="3">
    <location>
        <begin position="1"/>
        <end position="20"/>
    </location>
</feature>
<proteinExistence type="predicted"/>
<evidence type="ECO:0000256" key="1">
    <source>
        <dbReference type="ARBA" id="ARBA00022737"/>
    </source>
</evidence>
<evidence type="ECO:0000259" key="4">
    <source>
        <dbReference type="PROSITE" id="PS50837"/>
    </source>
</evidence>
<accession>A0AAD5VNX4</accession>
<evidence type="ECO:0000256" key="3">
    <source>
        <dbReference type="SAM" id="SignalP"/>
    </source>
</evidence>
<organism evidence="5 6">
    <name type="scientific">Leucocoprinus birnbaumii</name>
    <dbReference type="NCBI Taxonomy" id="56174"/>
    <lineage>
        <taxon>Eukaryota</taxon>
        <taxon>Fungi</taxon>
        <taxon>Dikarya</taxon>
        <taxon>Basidiomycota</taxon>
        <taxon>Agaricomycotina</taxon>
        <taxon>Agaricomycetes</taxon>
        <taxon>Agaricomycetidae</taxon>
        <taxon>Agaricales</taxon>
        <taxon>Agaricineae</taxon>
        <taxon>Agaricaceae</taxon>
        <taxon>Leucocoprinus</taxon>
    </lineage>
</organism>
<dbReference type="EMBL" id="JANIEX010000749">
    <property type="protein sequence ID" value="KAJ3563531.1"/>
    <property type="molecule type" value="Genomic_DNA"/>
</dbReference>
<dbReference type="SUPFAM" id="SSF52540">
    <property type="entry name" value="P-loop containing nucleoside triphosphate hydrolases"/>
    <property type="match status" value="1"/>
</dbReference>
<dbReference type="InterPro" id="IPR007111">
    <property type="entry name" value="NACHT_NTPase"/>
</dbReference>
<dbReference type="Gene3D" id="3.40.50.300">
    <property type="entry name" value="P-loop containing nucleotide triphosphate hydrolases"/>
    <property type="match status" value="1"/>
</dbReference>
<name>A0AAD5VNX4_9AGAR</name>
<comment type="caution">
    <text evidence="5">The sequence shown here is derived from an EMBL/GenBank/DDBJ whole genome shotgun (WGS) entry which is preliminary data.</text>
</comment>
<dbReference type="PANTHER" id="PTHR10039">
    <property type="entry name" value="AMELOGENIN"/>
    <property type="match status" value="1"/>
</dbReference>
<dbReference type="PROSITE" id="PS50837">
    <property type="entry name" value="NACHT"/>
    <property type="match status" value="1"/>
</dbReference>
<evidence type="ECO:0000313" key="6">
    <source>
        <dbReference type="Proteomes" id="UP001213000"/>
    </source>
</evidence>
<reference evidence="5" key="1">
    <citation type="submission" date="2022-07" db="EMBL/GenBank/DDBJ databases">
        <title>Genome Sequence of Leucocoprinus birnbaumii.</title>
        <authorList>
            <person name="Buettner E."/>
        </authorList>
    </citation>
    <scope>NUCLEOTIDE SEQUENCE</scope>
    <source>
        <strain evidence="5">VT141</strain>
    </source>
</reference>
<feature type="compositionally biased region" description="Polar residues" evidence="2">
    <location>
        <begin position="152"/>
        <end position="181"/>
    </location>
</feature>
<evidence type="ECO:0000313" key="5">
    <source>
        <dbReference type="EMBL" id="KAJ3563531.1"/>
    </source>
</evidence>
<keyword evidence="3" id="KW-0732">Signal</keyword>
<dbReference type="Pfam" id="PF24883">
    <property type="entry name" value="NPHP3_N"/>
    <property type="match status" value="1"/>
</dbReference>